<dbReference type="KEGG" id="bse:Bsel_1130"/>
<reference evidence="1" key="1">
    <citation type="submission" date="2009-10" db="EMBL/GenBank/DDBJ databases">
        <title>Complete sequence of Bacillus selenitireducens MLS10.</title>
        <authorList>
            <consortium name="US DOE Joint Genome Institute"/>
            <person name="Lucas S."/>
            <person name="Copeland A."/>
            <person name="Lapidus A."/>
            <person name="Glavina del Rio T."/>
            <person name="Dalin E."/>
            <person name="Tice H."/>
            <person name="Bruce D."/>
            <person name="Goodwin L."/>
            <person name="Pitluck S."/>
            <person name="Sims D."/>
            <person name="Brettin T."/>
            <person name="Detter J.C."/>
            <person name="Han C."/>
            <person name="Larimer F."/>
            <person name="Land M."/>
            <person name="Hauser L."/>
            <person name="Kyrpides N."/>
            <person name="Ovchinnikova G."/>
            <person name="Stolz J."/>
        </authorList>
    </citation>
    <scope>NUCLEOTIDE SEQUENCE [LARGE SCALE GENOMIC DNA]</scope>
    <source>
        <strain evidence="1">MLS10</strain>
    </source>
</reference>
<evidence type="ECO:0000313" key="1">
    <source>
        <dbReference type="EMBL" id="ADH98647.1"/>
    </source>
</evidence>
<name>D6Y143_BACIE</name>
<sequence>MLEFSLFDETDPELEAQGHLVRQVMKKCGVERADIVALERDGPDFFVMVEESRFVRMRLCSEPTEKTCYESASGCAETVGFVTRRQLEGDDYYKLKEK</sequence>
<gene>
    <name evidence="1" type="ordered locus">Bsel_1130</name>
</gene>
<dbReference type="EMBL" id="CP001791">
    <property type="protein sequence ID" value="ADH98647.1"/>
    <property type="molecule type" value="Genomic_DNA"/>
</dbReference>
<dbReference type="AlphaFoldDB" id="D6Y143"/>
<keyword evidence="2" id="KW-1185">Reference proteome</keyword>
<organism evidence="1 2">
    <name type="scientific">Bacillus selenitireducens (strain ATCC 700615 / DSM 15326 / MLS10)</name>
    <dbReference type="NCBI Taxonomy" id="439292"/>
    <lineage>
        <taxon>Bacteria</taxon>
        <taxon>Bacillati</taxon>
        <taxon>Bacillota</taxon>
        <taxon>Bacilli</taxon>
        <taxon>Bacillales</taxon>
        <taxon>Bacillaceae</taxon>
        <taxon>Salisediminibacterium</taxon>
    </lineage>
</organism>
<dbReference type="HOGENOM" id="CLU_2327979_0_0_9"/>
<dbReference type="Proteomes" id="UP000000271">
    <property type="component" value="Chromosome"/>
</dbReference>
<dbReference type="RefSeq" id="WP_013172071.1">
    <property type="nucleotide sequence ID" value="NC_014219.1"/>
</dbReference>
<accession>D6Y143</accession>
<evidence type="ECO:0000313" key="2">
    <source>
        <dbReference type="Proteomes" id="UP000000271"/>
    </source>
</evidence>
<proteinExistence type="predicted"/>
<protein>
    <submittedName>
        <fullName evidence="1">Uncharacterized protein</fullName>
    </submittedName>
</protein>